<dbReference type="RefSeq" id="WP_055410633.1">
    <property type="nucleotide sequence ID" value="NZ_CP013011.1"/>
</dbReference>
<reference evidence="2 4" key="1">
    <citation type="submission" date="2015-10" db="EMBL/GenBank/DDBJ databases">
        <title>Complete genome sequence of hyperthermophilic archaeon Pyrodictium delaneyi Su06.</title>
        <authorList>
            <person name="Jung J.-H."/>
            <person name="Lin J."/>
            <person name="Holden J.F."/>
            <person name="Park C.-S."/>
        </authorList>
    </citation>
    <scope>NUCLEOTIDE SEQUENCE [LARGE SCALE GENOMIC DNA]</scope>
    <source>
        <strain evidence="2 4">Su06</strain>
    </source>
</reference>
<dbReference type="PATRIC" id="fig|1273541.4.peg.449"/>
<dbReference type="EMBL" id="CP013011">
    <property type="protein sequence ID" value="ALL00459.1"/>
    <property type="molecule type" value="Genomic_DNA"/>
</dbReference>
<keyword evidence="1" id="KW-0472">Membrane</keyword>
<dbReference type="EMBL" id="NCQP01000007">
    <property type="protein sequence ID" value="OWJ53932.1"/>
    <property type="molecule type" value="Genomic_DNA"/>
</dbReference>
<dbReference type="OrthoDB" id="15542at2157"/>
<evidence type="ECO:0000313" key="5">
    <source>
        <dbReference type="Proteomes" id="UP000196694"/>
    </source>
</evidence>
<dbReference type="GeneID" id="26098733"/>
<dbReference type="STRING" id="1273541.Pyrde_0409"/>
<reference evidence="3 5" key="2">
    <citation type="submission" date="2017-05" db="EMBL/GenBank/DDBJ databases">
        <title>The draft genome of the hyperthermophilic archaeon 'Pyrodictium delaneyi strain Hulk', an iron and nitrate reducer, reveals the capacity for sulfate reduction.</title>
        <authorList>
            <person name="Demey L.M."/>
            <person name="Miller C."/>
            <person name="Manzella M."/>
            <person name="Reguera G."/>
            <person name="Kashefi K."/>
        </authorList>
    </citation>
    <scope>NUCLEOTIDE SEQUENCE [LARGE SCALE GENOMIC DNA]</scope>
    <source>
        <strain evidence="3 5">Hulk</strain>
    </source>
</reference>
<protein>
    <submittedName>
        <fullName evidence="2">Uncharacterized protein</fullName>
    </submittedName>
</protein>
<organism evidence="2 4">
    <name type="scientific">Pyrodictium delaneyi</name>
    <dbReference type="NCBI Taxonomy" id="1273541"/>
    <lineage>
        <taxon>Archaea</taxon>
        <taxon>Thermoproteota</taxon>
        <taxon>Thermoprotei</taxon>
        <taxon>Desulfurococcales</taxon>
        <taxon>Pyrodictiaceae</taxon>
        <taxon>Pyrodictium</taxon>
    </lineage>
</organism>
<evidence type="ECO:0000313" key="3">
    <source>
        <dbReference type="EMBL" id="OWJ53932.1"/>
    </source>
</evidence>
<feature type="transmembrane region" description="Helical" evidence="1">
    <location>
        <begin position="82"/>
        <end position="104"/>
    </location>
</feature>
<name>A0A0P0N2A6_9CREN</name>
<gene>
    <name evidence="3" type="ORF">Pdsh_08580</name>
    <name evidence="2" type="ORF">Pyrde_0409</name>
</gene>
<keyword evidence="1" id="KW-1133">Transmembrane helix</keyword>
<sequence length="114" mass="12052">MVTDKLLRALVALLALSYLGINLAAPLSRFLVAENLVLATAYTAALIGLLKGMRKTSAYLVLLAGFNAGRVSRSIVSPTGELGRLAAEHVPLLALILLVALLALRETLRAMEQG</sequence>
<feature type="transmembrane region" description="Helical" evidence="1">
    <location>
        <begin position="31"/>
        <end position="50"/>
    </location>
</feature>
<feature type="transmembrane region" description="Helical" evidence="1">
    <location>
        <begin position="7"/>
        <end position="25"/>
    </location>
</feature>
<dbReference type="Proteomes" id="UP000196694">
    <property type="component" value="Unassembled WGS sequence"/>
</dbReference>
<dbReference type="KEGG" id="pdl:Pyrde_0409"/>
<evidence type="ECO:0000313" key="2">
    <source>
        <dbReference type="EMBL" id="ALL00459.1"/>
    </source>
</evidence>
<keyword evidence="1" id="KW-0812">Transmembrane</keyword>
<keyword evidence="5" id="KW-1185">Reference proteome</keyword>
<evidence type="ECO:0000313" key="4">
    <source>
        <dbReference type="Proteomes" id="UP000058613"/>
    </source>
</evidence>
<dbReference type="AlphaFoldDB" id="A0A0P0N2A6"/>
<dbReference type="Proteomes" id="UP000058613">
    <property type="component" value="Chromosome"/>
</dbReference>
<proteinExistence type="predicted"/>
<feature type="transmembrane region" description="Helical" evidence="1">
    <location>
        <begin position="57"/>
        <end position="76"/>
    </location>
</feature>
<accession>A0A0P0N2A6</accession>
<evidence type="ECO:0000256" key="1">
    <source>
        <dbReference type="SAM" id="Phobius"/>
    </source>
</evidence>